<gene>
    <name evidence="1" type="ORF">SAMN04488546_3865</name>
</gene>
<reference evidence="2" key="1">
    <citation type="submission" date="2016-10" db="EMBL/GenBank/DDBJ databases">
        <authorList>
            <person name="Varghese N."/>
            <person name="Submissions S."/>
        </authorList>
    </citation>
    <scope>NUCLEOTIDE SEQUENCE [LARGE SCALE GENOMIC DNA]</scope>
    <source>
        <strain evidence="2">DSM 44209</strain>
    </source>
</reference>
<accession>A0A1I0HJ19</accession>
<name>A0A1I0HJ19_9ACTN</name>
<dbReference type="InterPro" id="IPR049979">
    <property type="entry name" value="Cys_resp_CS_actino"/>
</dbReference>
<dbReference type="NCBIfam" id="NF042934">
    <property type="entry name" value="cis_reg_atten"/>
    <property type="match status" value="1"/>
</dbReference>
<dbReference type="EMBL" id="FOIE01000008">
    <property type="protein sequence ID" value="SET83098.1"/>
    <property type="molecule type" value="Genomic_DNA"/>
</dbReference>
<dbReference type="Proteomes" id="UP000198507">
    <property type="component" value="Unassembled WGS sequence"/>
</dbReference>
<proteinExistence type="predicted"/>
<dbReference type="AlphaFoldDB" id="A0A1I0HJ19"/>
<organism evidence="1 2">
    <name type="scientific">Geodermatophilus poikilotrophus</name>
    <dbReference type="NCBI Taxonomy" id="1333667"/>
    <lineage>
        <taxon>Bacteria</taxon>
        <taxon>Bacillati</taxon>
        <taxon>Actinomycetota</taxon>
        <taxon>Actinomycetes</taxon>
        <taxon>Geodermatophilales</taxon>
        <taxon>Geodermatophilaceae</taxon>
        <taxon>Geodermatophilus</taxon>
    </lineage>
</organism>
<evidence type="ECO:0000313" key="2">
    <source>
        <dbReference type="Proteomes" id="UP000198507"/>
    </source>
</evidence>
<protein>
    <submittedName>
        <fullName evidence="1">Uncharacterized protein</fullName>
    </submittedName>
</protein>
<keyword evidence="2" id="KW-1185">Reference proteome</keyword>
<sequence>MIGYPHAVGILLTSRRTVDLCRVGSCLCPAS</sequence>
<evidence type="ECO:0000313" key="1">
    <source>
        <dbReference type="EMBL" id="SET83098.1"/>
    </source>
</evidence>